<name>A0A9D4R7T5_DREPO</name>
<accession>A0A9D4R7T5</accession>
<protein>
    <submittedName>
        <fullName evidence="1">Uncharacterized protein</fullName>
    </submittedName>
</protein>
<proteinExistence type="predicted"/>
<reference evidence="1" key="1">
    <citation type="journal article" date="2019" name="bioRxiv">
        <title>The Genome of the Zebra Mussel, Dreissena polymorpha: A Resource for Invasive Species Research.</title>
        <authorList>
            <person name="McCartney M.A."/>
            <person name="Auch B."/>
            <person name="Kono T."/>
            <person name="Mallez S."/>
            <person name="Zhang Y."/>
            <person name="Obille A."/>
            <person name="Becker A."/>
            <person name="Abrahante J.E."/>
            <person name="Garbe J."/>
            <person name="Badalamenti J.P."/>
            <person name="Herman A."/>
            <person name="Mangelson H."/>
            <person name="Liachko I."/>
            <person name="Sullivan S."/>
            <person name="Sone E.D."/>
            <person name="Koren S."/>
            <person name="Silverstein K.A.T."/>
            <person name="Beckman K.B."/>
            <person name="Gohl D.M."/>
        </authorList>
    </citation>
    <scope>NUCLEOTIDE SEQUENCE</scope>
    <source>
        <strain evidence="1">Duluth1</strain>
        <tissue evidence="1">Whole animal</tissue>
    </source>
</reference>
<reference evidence="1" key="2">
    <citation type="submission" date="2020-11" db="EMBL/GenBank/DDBJ databases">
        <authorList>
            <person name="McCartney M.A."/>
            <person name="Auch B."/>
            <person name="Kono T."/>
            <person name="Mallez S."/>
            <person name="Becker A."/>
            <person name="Gohl D.M."/>
            <person name="Silverstein K.A.T."/>
            <person name="Koren S."/>
            <person name="Bechman K.B."/>
            <person name="Herman A."/>
            <person name="Abrahante J.E."/>
            <person name="Garbe J."/>
        </authorList>
    </citation>
    <scope>NUCLEOTIDE SEQUENCE</scope>
    <source>
        <strain evidence="1">Duluth1</strain>
        <tissue evidence="1">Whole animal</tissue>
    </source>
</reference>
<keyword evidence="2" id="KW-1185">Reference proteome</keyword>
<gene>
    <name evidence="1" type="ORF">DPMN_100020</name>
</gene>
<evidence type="ECO:0000313" key="1">
    <source>
        <dbReference type="EMBL" id="KAH3857413.1"/>
    </source>
</evidence>
<organism evidence="1 2">
    <name type="scientific">Dreissena polymorpha</name>
    <name type="common">Zebra mussel</name>
    <name type="synonym">Mytilus polymorpha</name>
    <dbReference type="NCBI Taxonomy" id="45954"/>
    <lineage>
        <taxon>Eukaryota</taxon>
        <taxon>Metazoa</taxon>
        <taxon>Spiralia</taxon>
        <taxon>Lophotrochozoa</taxon>
        <taxon>Mollusca</taxon>
        <taxon>Bivalvia</taxon>
        <taxon>Autobranchia</taxon>
        <taxon>Heteroconchia</taxon>
        <taxon>Euheterodonta</taxon>
        <taxon>Imparidentia</taxon>
        <taxon>Neoheterodontei</taxon>
        <taxon>Myida</taxon>
        <taxon>Dreissenoidea</taxon>
        <taxon>Dreissenidae</taxon>
        <taxon>Dreissena</taxon>
    </lineage>
</organism>
<comment type="caution">
    <text evidence="1">The sequence shown here is derived from an EMBL/GenBank/DDBJ whole genome shotgun (WGS) entry which is preliminary data.</text>
</comment>
<evidence type="ECO:0000313" key="2">
    <source>
        <dbReference type="Proteomes" id="UP000828390"/>
    </source>
</evidence>
<dbReference type="AlphaFoldDB" id="A0A9D4R7T5"/>
<dbReference type="EMBL" id="JAIWYP010000003">
    <property type="protein sequence ID" value="KAH3857413.1"/>
    <property type="molecule type" value="Genomic_DNA"/>
</dbReference>
<sequence length="303" mass="35075">MRSKAVPTLQIAYDSTPIPEAANYKHVGIIQSISGKYPNDIYAVKQTIKGSLCHALTGEPCHMLFILRLCQFDLCEDRKIRFIPDIVKILQKYHLEDYLTNFKTNSLFPSKEKWKSVCRKAVRQHETSHWRMRLEQHNDFSLFKEVHTGLEPATIWRVAKIRTDSLSLMKFLSRLCCKQPPEQRVLCLKCTHQYMHIEVVLALFVCPLTDSPKRLQTFLETVRPLNAPLHEHLKKSEPATLVLYLMGMSDDVIADFMPLELYPKFLMNCVNFLQSVLGTRGTVTPRMSSNPKPGTSKFRYILY</sequence>
<dbReference type="Proteomes" id="UP000828390">
    <property type="component" value="Unassembled WGS sequence"/>
</dbReference>